<dbReference type="GO" id="GO:0009986">
    <property type="term" value="C:cell surface"/>
    <property type="evidence" value="ECO:0007669"/>
    <property type="project" value="TreeGrafter"/>
</dbReference>
<dbReference type="FunCoup" id="A0A0C3IX89">
    <property type="interactions" value="11"/>
</dbReference>
<keyword evidence="2 4" id="KW-0378">Hydrolase</keyword>
<evidence type="ECO:0000256" key="3">
    <source>
        <dbReference type="ARBA" id="ARBA00023295"/>
    </source>
</evidence>
<accession>A0A0C3IX89</accession>
<protein>
    <submittedName>
        <fullName evidence="6">Glycoside hydrolase family 5 protein</fullName>
    </submittedName>
</protein>
<reference evidence="6 7" key="1">
    <citation type="submission" date="2014-04" db="EMBL/GenBank/DDBJ databases">
        <authorList>
            <consortium name="DOE Joint Genome Institute"/>
            <person name="Kuo A."/>
            <person name="Kohler A."/>
            <person name="Costa M.D."/>
            <person name="Nagy L.G."/>
            <person name="Floudas D."/>
            <person name="Copeland A."/>
            <person name="Barry K.W."/>
            <person name="Cichocki N."/>
            <person name="Veneault-Fourrey C."/>
            <person name="LaButti K."/>
            <person name="Lindquist E.A."/>
            <person name="Lipzen A."/>
            <person name="Lundell T."/>
            <person name="Morin E."/>
            <person name="Murat C."/>
            <person name="Sun H."/>
            <person name="Tunlid A."/>
            <person name="Henrissat B."/>
            <person name="Grigoriev I.V."/>
            <person name="Hibbett D.S."/>
            <person name="Martin F."/>
            <person name="Nordberg H.P."/>
            <person name="Cantor M.N."/>
            <person name="Hua S.X."/>
        </authorList>
    </citation>
    <scope>NUCLEOTIDE SEQUENCE [LARGE SCALE GENOMIC DNA]</scope>
    <source>
        <strain evidence="6 7">Marx 270</strain>
    </source>
</reference>
<dbReference type="STRING" id="870435.A0A0C3IX89"/>
<dbReference type="AlphaFoldDB" id="A0A0C3IX89"/>
<keyword evidence="7" id="KW-1185">Reference proteome</keyword>
<dbReference type="Pfam" id="PF00150">
    <property type="entry name" value="Cellulase"/>
    <property type="match status" value="1"/>
</dbReference>
<dbReference type="EMBL" id="KN831988">
    <property type="protein sequence ID" value="KIO01433.1"/>
    <property type="molecule type" value="Genomic_DNA"/>
</dbReference>
<keyword evidence="3 4" id="KW-0326">Glycosidase</keyword>
<comment type="similarity">
    <text evidence="1 4">Belongs to the glycosyl hydrolase 5 (cellulase A) family.</text>
</comment>
<dbReference type="PANTHER" id="PTHR31297:SF43">
    <property type="entry name" value="GLUCAN 1,3-BETA-GLUCOSIDASE 3"/>
    <property type="match status" value="1"/>
</dbReference>
<proteinExistence type="inferred from homology"/>
<gene>
    <name evidence="6" type="ORF">M404DRAFT_16241</name>
</gene>
<dbReference type="InterPro" id="IPR050386">
    <property type="entry name" value="Glycosyl_hydrolase_5"/>
</dbReference>
<dbReference type="InParanoid" id="A0A0C3IX89"/>
<sequence length="527" mass="59493">MSLRPIKYAQSCKWTCLAVASEGDDGTSDGCDERTLLYRHRKQRGVNIGSWFVLERWITEQPFRCAAPPCQSDLDVARGAHANEILEHHWDSWVSATDFEWLSAMGINTVRIPIGYYHLCGVDPSILRGTDFDGLESIFGGAWSRIVKAIETADRYQIGVLFDLHAAPGKQNQDSHSGTSSPTISFFQMQFNLQLTIRILRILVSSLRSLRFVHRPPLPNVIGVELLNEPKPPYPAALQAWYKNAIEEVRRLDPSLPLFISDCWMPDAYADFVKMLPPTAAPICLDHHLYRCFTSEDVSTAAAQHSASLSNPNAPTPQTFARVASKLEDAGGDLIVGEWSGALNPGSLVGAADERRERAQFIQAQLDLFERHCAGWFFWTYKKEIPGDPGWSFRDAVSTGVFPCRVGLFPVKSIPRDHTEWAERKAISCSCAAARHVSYWAQYPGRYEHWRFEKGYDQGWEDAYYFLTSGAFERGAVSELGLKGIWKKRRVHEHALQAGHSNNLWEYEHGYQQGVEEAAVDFQRAYC</sequence>
<dbReference type="Proteomes" id="UP000054217">
    <property type="component" value="Unassembled WGS sequence"/>
</dbReference>
<evidence type="ECO:0000313" key="7">
    <source>
        <dbReference type="Proteomes" id="UP000054217"/>
    </source>
</evidence>
<evidence type="ECO:0000256" key="4">
    <source>
        <dbReference type="RuleBase" id="RU361153"/>
    </source>
</evidence>
<evidence type="ECO:0000313" key="6">
    <source>
        <dbReference type="EMBL" id="KIO01433.1"/>
    </source>
</evidence>
<dbReference type="PANTHER" id="PTHR31297">
    <property type="entry name" value="GLUCAN ENDO-1,6-BETA-GLUCOSIDASE B"/>
    <property type="match status" value="1"/>
</dbReference>
<dbReference type="SUPFAM" id="SSF51445">
    <property type="entry name" value="(Trans)glycosidases"/>
    <property type="match status" value="1"/>
</dbReference>
<dbReference type="GO" id="GO:0046557">
    <property type="term" value="F:glucan endo-1,6-beta-glucosidase activity"/>
    <property type="evidence" value="ECO:0007669"/>
    <property type="project" value="TreeGrafter"/>
</dbReference>
<dbReference type="InterPro" id="IPR001547">
    <property type="entry name" value="Glyco_hydro_5"/>
</dbReference>
<dbReference type="OrthoDB" id="1887033at2759"/>
<dbReference type="GO" id="GO:0005576">
    <property type="term" value="C:extracellular region"/>
    <property type="evidence" value="ECO:0007669"/>
    <property type="project" value="TreeGrafter"/>
</dbReference>
<name>A0A0C3IX89_PISTI</name>
<dbReference type="InterPro" id="IPR017853">
    <property type="entry name" value="GH"/>
</dbReference>
<evidence type="ECO:0000256" key="1">
    <source>
        <dbReference type="ARBA" id="ARBA00005641"/>
    </source>
</evidence>
<reference evidence="7" key="2">
    <citation type="submission" date="2015-01" db="EMBL/GenBank/DDBJ databases">
        <title>Evolutionary Origins and Diversification of the Mycorrhizal Mutualists.</title>
        <authorList>
            <consortium name="DOE Joint Genome Institute"/>
            <consortium name="Mycorrhizal Genomics Consortium"/>
            <person name="Kohler A."/>
            <person name="Kuo A."/>
            <person name="Nagy L.G."/>
            <person name="Floudas D."/>
            <person name="Copeland A."/>
            <person name="Barry K.W."/>
            <person name="Cichocki N."/>
            <person name="Veneault-Fourrey C."/>
            <person name="LaButti K."/>
            <person name="Lindquist E.A."/>
            <person name="Lipzen A."/>
            <person name="Lundell T."/>
            <person name="Morin E."/>
            <person name="Murat C."/>
            <person name="Riley R."/>
            <person name="Ohm R."/>
            <person name="Sun H."/>
            <person name="Tunlid A."/>
            <person name="Henrissat B."/>
            <person name="Grigoriev I.V."/>
            <person name="Hibbett D.S."/>
            <person name="Martin F."/>
        </authorList>
    </citation>
    <scope>NUCLEOTIDE SEQUENCE [LARGE SCALE GENOMIC DNA]</scope>
    <source>
        <strain evidence="7">Marx 270</strain>
    </source>
</reference>
<dbReference type="Gene3D" id="3.20.20.80">
    <property type="entry name" value="Glycosidases"/>
    <property type="match status" value="1"/>
</dbReference>
<dbReference type="HOGENOM" id="CLU_004624_8_2_1"/>
<feature type="domain" description="Glycoside hydrolase family 5" evidence="5">
    <location>
        <begin position="95"/>
        <end position="382"/>
    </location>
</feature>
<organism evidence="6 7">
    <name type="scientific">Pisolithus tinctorius Marx 270</name>
    <dbReference type="NCBI Taxonomy" id="870435"/>
    <lineage>
        <taxon>Eukaryota</taxon>
        <taxon>Fungi</taxon>
        <taxon>Dikarya</taxon>
        <taxon>Basidiomycota</taxon>
        <taxon>Agaricomycotina</taxon>
        <taxon>Agaricomycetes</taxon>
        <taxon>Agaricomycetidae</taxon>
        <taxon>Boletales</taxon>
        <taxon>Sclerodermatineae</taxon>
        <taxon>Pisolithaceae</taxon>
        <taxon>Pisolithus</taxon>
    </lineage>
</organism>
<dbReference type="GO" id="GO:0009251">
    <property type="term" value="P:glucan catabolic process"/>
    <property type="evidence" value="ECO:0007669"/>
    <property type="project" value="TreeGrafter"/>
</dbReference>
<evidence type="ECO:0000256" key="2">
    <source>
        <dbReference type="ARBA" id="ARBA00022801"/>
    </source>
</evidence>
<evidence type="ECO:0000259" key="5">
    <source>
        <dbReference type="Pfam" id="PF00150"/>
    </source>
</evidence>